<dbReference type="CDD" id="cd00075">
    <property type="entry name" value="HATPase"/>
    <property type="match status" value="1"/>
</dbReference>
<evidence type="ECO:0000256" key="10">
    <source>
        <dbReference type="SAM" id="Phobius"/>
    </source>
</evidence>
<evidence type="ECO:0000256" key="8">
    <source>
        <dbReference type="ARBA" id="ARBA00022989"/>
    </source>
</evidence>
<keyword evidence="5" id="KW-0808">Transferase</keyword>
<dbReference type="InterPro" id="IPR050428">
    <property type="entry name" value="TCS_sensor_his_kinase"/>
</dbReference>
<dbReference type="SMART" id="SM00387">
    <property type="entry name" value="HATPase_c"/>
    <property type="match status" value="1"/>
</dbReference>
<evidence type="ECO:0000256" key="5">
    <source>
        <dbReference type="ARBA" id="ARBA00022679"/>
    </source>
</evidence>
<keyword evidence="9 10" id="KW-0472">Membrane</keyword>
<evidence type="ECO:0000256" key="2">
    <source>
        <dbReference type="ARBA" id="ARBA00004370"/>
    </source>
</evidence>
<keyword evidence="7" id="KW-0418">Kinase</keyword>
<evidence type="ECO:0000256" key="4">
    <source>
        <dbReference type="ARBA" id="ARBA00022553"/>
    </source>
</evidence>
<gene>
    <name evidence="12" type="ORF">DI555_19295</name>
</gene>
<evidence type="ECO:0000256" key="1">
    <source>
        <dbReference type="ARBA" id="ARBA00000085"/>
    </source>
</evidence>
<evidence type="ECO:0000313" key="13">
    <source>
        <dbReference type="Proteomes" id="UP000249082"/>
    </source>
</evidence>
<keyword evidence="4" id="KW-0597">Phosphoprotein</keyword>
<dbReference type="SUPFAM" id="SSF55874">
    <property type="entry name" value="ATPase domain of HSP90 chaperone/DNA topoisomerase II/histidine kinase"/>
    <property type="match status" value="1"/>
</dbReference>
<organism evidence="12 13">
    <name type="scientific">Novosphingobium pentaromativorans</name>
    <dbReference type="NCBI Taxonomy" id="205844"/>
    <lineage>
        <taxon>Bacteria</taxon>
        <taxon>Pseudomonadati</taxon>
        <taxon>Pseudomonadota</taxon>
        <taxon>Alphaproteobacteria</taxon>
        <taxon>Sphingomonadales</taxon>
        <taxon>Sphingomonadaceae</taxon>
        <taxon>Novosphingobium</taxon>
    </lineage>
</organism>
<keyword evidence="12" id="KW-0067">ATP-binding</keyword>
<reference evidence="12 13" key="1">
    <citation type="submission" date="2017-08" db="EMBL/GenBank/DDBJ databases">
        <title>Infants hospitalized years apart are colonized by the same room-sourced microbial strains.</title>
        <authorList>
            <person name="Brooks B."/>
            <person name="Olm M.R."/>
            <person name="Firek B.A."/>
            <person name="Baker R."/>
            <person name="Thomas B.C."/>
            <person name="Morowitz M.J."/>
            <person name="Banfield J.F."/>
        </authorList>
    </citation>
    <scope>NUCLEOTIDE SEQUENCE [LARGE SCALE GENOMIC DNA]</scope>
    <source>
        <strain evidence="12">S2_005_002_R2_33</strain>
    </source>
</reference>
<feature type="transmembrane region" description="Helical" evidence="10">
    <location>
        <begin position="156"/>
        <end position="179"/>
    </location>
</feature>
<dbReference type="PROSITE" id="PS50109">
    <property type="entry name" value="HIS_KIN"/>
    <property type="match status" value="1"/>
</dbReference>
<evidence type="ECO:0000259" key="11">
    <source>
        <dbReference type="PROSITE" id="PS50109"/>
    </source>
</evidence>
<name>A0A2W5NH68_9SPHN</name>
<evidence type="ECO:0000256" key="6">
    <source>
        <dbReference type="ARBA" id="ARBA00022692"/>
    </source>
</evidence>
<dbReference type="CDD" id="cd00082">
    <property type="entry name" value="HisKA"/>
    <property type="match status" value="1"/>
</dbReference>
<dbReference type="GO" id="GO:0005886">
    <property type="term" value="C:plasma membrane"/>
    <property type="evidence" value="ECO:0007669"/>
    <property type="project" value="TreeGrafter"/>
</dbReference>
<evidence type="ECO:0000313" key="12">
    <source>
        <dbReference type="EMBL" id="PZQ52856.1"/>
    </source>
</evidence>
<dbReference type="SUPFAM" id="SSF47384">
    <property type="entry name" value="Homodimeric domain of signal transducing histidine kinase"/>
    <property type="match status" value="1"/>
</dbReference>
<dbReference type="Gene3D" id="1.10.287.130">
    <property type="match status" value="1"/>
</dbReference>
<keyword evidence="8 10" id="KW-1133">Transmembrane helix</keyword>
<dbReference type="Proteomes" id="UP000249082">
    <property type="component" value="Unassembled WGS sequence"/>
</dbReference>
<evidence type="ECO:0000256" key="9">
    <source>
        <dbReference type="ARBA" id="ARBA00023136"/>
    </source>
</evidence>
<proteinExistence type="predicted"/>
<dbReference type="InterPro" id="IPR004358">
    <property type="entry name" value="Sig_transdc_His_kin-like_C"/>
</dbReference>
<dbReference type="EC" id="2.7.13.3" evidence="3"/>
<sequence length="459" mass="49487">MARLVDIHRSIFTQIVAWAILIAALITFGLWLLTDTTIQRTNHIALERAVDVDLAGMVDIFASGGAVELSNRINDRLALQPRDANPAHYLLADAKGTPLAGDVRAWPGLHAGVSETGEIVLPDGERALARATQLGPDLRLMVAHEYRDLGLLLRQVALAFLAGGLLAVGAVALAGWLAAQRLAGRIERINAAFRHPDDAALAQLAKGSKDRDEIDELTRHSGDALARLRRLASAQRETTDQVAHEMRTPLMHLDNRLVRALATLPANGSADDAGSEAAARITDARLEIRSIIRMLESLLDIAASQARRGDRHGLAQVDLSALAERLAELYADSAEESGHAFELAIEPGVTLEGEEMQLTRLITNLLDNAFKFVPPGGTVRLELAKGPRLTVRDDGPGVPEPDRHRIFDKFSRAGNHDGHGGAGLGLTLCRAIAERHHLEIKLVPSEKGACFTIAPESKS</sequence>
<dbReference type="PANTHER" id="PTHR45436">
    <property type="entry name" value="SENSOR HISTIDINE KINASE YKOH"/>
    <property type="match status" value="1"/>
</dbReference>
<protein>
    <recommendedName>
        <fullName evidence="3">histidine kinase</fullName>
        <ecNumber evidence="3">2.7.13.3</ecNumber>
    </recommendedName>
</protein>
<dbReference type="InterPro" id="IPR036097">
    <property type="entry name" value="HisK_dim/P_sf"/>
</dbReference>
<dbReference type="InterPro" id="IPR003661">
    <property type="entry name" value="HisK_dim/P_dom"/>
</dbReference>
<feature type="domain" description="Histidine kinase" evidence="11">
    <location>
        <begin position="241"/>
        <end position="459"/>
    </location>
</feature>
<keyword evidence="6 10" id="KW-0812">Transmembrane</keyword>
<dbReference type="PRINTS" id="PR00344">
    <property type="entry name" value="BCTRLSENSOR"/>
</dbReference>
<dbReference type="Gene3D" id="3.30.565.10">
    <property type="entry name" value="Histidine kinase-like ATPase, C-terminal domain"/>
    <property type="match status" value="1"/>
</dbReference>
<dbReference type="InterPro" id="IPR005467">
    <property type="entry name" value="His_kinase_dom"/>
</dbReference>
<dbReference type="AlphaFoldDB" id="A0A2W5NH68"/>
<comment type="catalytic activity">
    <reaction evidence="1">
        <text>ATP + protein L-histidine = ADP + protein N-phospho-L-histidine.</text>
        <dbReference type="EC" id="2.7.13.3"/>
    </reaction>
</comment>
<dbReference type="GO" id="GO:0000155">
    <property type="term" value="F:phosphorelay sensor kinase activity"/>
    <property type="evidence" value="ECO:0007669"/>
    <property type="project" value="InterPro"/>
</dbReference>
<dbReference type="GO" id="GO:0005524">
    <property type="term" value="F:ATP binding"/>
    <property type="evidence" value="ECO:0007669"/>
    <property type="project" value="UniProtKB-KW"/>
</dbReference>
<comment type="caution">
    <text evidence="12">The sequence shown here is derived from an EMBL/GenBank/DDBJ whole genome shotgun (WGS) entry which is preliminary data.</text>
</comment>
<evidence type="ECO:0000256" key="3">
    <source>
        <dbReference type="ARBA" id="ARBA00012438"/>
    </source>
</evidence>
<dbReference type="InterPro" id="IPR003594">
    <property type="entry name" value="HATPase_dom"/>
</dbReference>
<accession>A0A2W5NH68</accession>
<dbReference type="InterPro" id="IPR036890">
    <property type="entry name" value="HATPase_C_sf"/>
</dbReference>
<dbReference type="EMBL" id="QFPX01000020">
    <property type="protein sequence ID" value="PZQ52856.1"/>
    <property type="molecule type" value="Genomic_DNA"/>
</dbReference>
<evidence type="ECO:0000256" key="7">
    <source>
        <dbReference type="ARBA" id="ARBA00022777"/>
    </source>
</evidence>
<feature type="transmembrane region" description="Helical" evidence="10">
    <location>
        <begin position="12"/>
        <end position="33"/>
    </location>
</feature>
<dbReference type="PANTHER" id="PTHR45436:SF8">
    <property type="entry name" value="HISTIDINE KINASE"/>
    <property type="match status" value="1"/>
</dbReference>
<keyword evidence="12" id="KW-0547">Nucleotide-binding</keyword>
<comment type="subcellular location">
    <subcellularLocation>
        <location evidence="2">Membrane</location>
    </subcellularLocation>
</comment>
<dbReference type="Pfam" id="PF02518">
    <property type="entry name" value="HATPase_c"/>
    <property type="match status" value="1"/>
</dbReference>